<proteinExistence type="inferred from homology"/>
<keyword evidence="9" id="KW-0614">Plasmid</keyword>
<organism evidence="9 10">
    <name type="scientific">Rhizobium tumorigenes</name>
    <dbReference type="NCBI Taxonomy" id="2041385"/>
    <lineage>
        <taxon>Bacteria</taxon>
        <taxon>Pseudomonadati</taxon>
        <taxon>Pseudomonadota</taxon>
        <taxon>Alphaproteobacteria</taxon>
        <taxon>Hyphomicrobiales</taxon>
        <taxon>Rhizobiaceae</taxon>
        <taxon>Rhizobium/Agrobacterium group</taxon>
        <taxon>Rhizobium</taxon>
    </lineage>
</organism>
<dbReference type="KEGG" id="rtu:PR017_21835"/>
<sequence length="279" mass="30803">MLAPLLDIRDLKVGFRAPTGYVEAVKGVSFTLGRERLAIVGESGSGKSMTVRALLGLAGHNAIVTAEQARFCEMDLLRLTGRQLSAVRGHRIAMVVQDPRQGLNPIQTAGRQIAEMLRLHRRTGRSDMRKAVETLLDEVHIRNPRRVFDLYPHELSGGMAQRVMIAMMLAGGPDILIADEATSALDAVVQRRILELIDEQVRLRGMGLILISHDLELVSDFADRILVMYAGRTVETLASGQGYQTAQHPYTRGLIACVPSLDDPGRRLPVLTRDPDWAR</sequence>
<dbReference type="PROSITE" id="PS50893">
    <property type="entry name" value="ABC_TRANSPORTER_2"/>
    <property type="match status" value="1"/>
</dbReference>
<protein>
    <submittedName>
        <fullName evidence="9">ABC transporter ATP-binding protein</fullName>
    </submittedName>
</protein>
<keyword evidence="7" id="KW-0472">Membrane</keyword>
<dbReference type="RefSeq" id="WP_111218282.1">
    <property type="nucleotide sequence ID" value="NZ_CP117257.1"/>
</dbReference>
<dbReference type="PANTHER" id="PTHR43297">
    <property type="entry name" value="OLIGOPEPTIDE TRANSPORT ATP-BINDING PROTEIN APPD"/>
    <property type="match status" value="1"/>
</dbReference>
<evidence type="ECO:0000256" key="2">
    <source>
        <dbReference type="ARBA" id="ARBA00005417"/>
    </source>
</evidence>
<dbReference type="EMBL" id="CP117257">
    <property type="protein sequence ID" value="WFR98365.1"/>
    <property type="molecule type" value="Genomic_DNA"/>
</dbReference>
<reference evidence="9 10" key="1">
    <citation type="journal article" date="2018" name="Sci. Rep.">
        <title>Rhizobium tumorigenes sp. nov., a novel plant tumorigenic bacterium isolated from cane gall tumors on thornless blackberry.</title>
        <authorList>
            <person name="Kuzmanovi N."/>
            <person name="Smalla K."/>
            <person name="Gronow S."/>
            <person name="PuBawska J."/>
        </authorList>
    </citation>
    <scope>NUCLEOTIDE SEQUENCE [LARGE SCALE GENOMIC DNA]</scope>
    <source>
        <strain evidence="9 10">1078</strain>
    </source>
</reference>
<dbReference type="SMART" id="SM00382">
    <property type="entry name" value="AAA"/>
    <property type="match status" value="1"/>
</dbReference>
<dbReference type="AlphaFoldDB" id="A0AAF1KUF9"/>
<evidence type="ECO:0000256" key="7">
    <source>
        <dbReference type="ARBA" id="ARBA00023136"/>
    </source>
</evidence>
<comment type="similarity">
    <text evidence="2">Belongs to the ABC transporter superfamily.</text>
</comment>
<dbReference type="InterPro" id="IPR050388">
    <property type="entry name" value="ABC_Ni/Peptide_Import"/>
</dbReference>
<evidence type="ECO:0000256" key="3">
    <source>
        <dbReference type="ARBA" id="ARBA00022448"/>
    </source>
</evidence>
<dbReference type="InterPro" id="IPR017871">
    <property type="entry name" value="ABC_transporter-like_CS"/>
</dbReference>
<keyword evidence="4" id="KW-1003">Cell membrane</keyword>
<dbReference type="CDD" id="cd03257">
    <property type="entry name" value="ABC_NikE_OppD_transporters"/>
    <property type="match status" value="1"/>
</dbReference>
<comment type="subcellular location">
    <subcellularLocation>
        <location evidence="1">Cell inner membrane</location>
        <topology evidence="1">Peripheral membrane protein</topology>
    </subcellularLocation>
</comment>
<evidence type="ECO:0000313" key="10">
    <source>
        <dbReference type="Proteomes" id="UP000249499"/>
    </source>
</evidence>
<dbReference type="GO" id="GO:0005524">
    <property type="term" value="F:ATP binding"/>
    <property type="evidence" value="ECO:0007669"/>
    <property type="project" value="UniProtKB-KW"/>
</dbReference>
<keyword evidence="3" id="KW-0813">Transport</keyword>
<evidence type="ECO:0000313" key="9">
    <source>
        <dbReference type="EMBL" id="WFR98365.1"/>
    </source>
</evidence>
<reference evidence="10" key="2">
    <citation type="journal article" date="2023" name="MicrobiologyOpen">
        <title>Genomics of the tumorigenes clade of the family Rhizobiaceae and description of Rhizobium rhododendri sp. nov.</title>
        <authorList>
            <person name="Kuzmanovic N."/>
            <person name="diCenzo G.C."/>
            <person name="Bunk B."/>
            <person name="Sproeer C."/>
            <person name="Fruehling A."/>
            <person name="Neumann-Schaal M."/>
            <person name="Overmann J."/>
            <person name="Smalla K."/>
        </authorList>
    </citation>
    <scope>NUCLEOTIDE SEQUENCE [LARGE SCALE GENOMIC DNA]</scope>
    <source>
        <strain evidence="10">1078</strain>
        <plasmid evidence="10">pTi1078</plasmid>
    </source>
</reference>
<keyword evidence="6 9" id="KW-0067">ATP-binding</keyword>
<dbReference type="GO" id="GO:0005886">
    <property type="term" value="C:plasma membrane"/>
    <property type="evidence" value="ECO:0007669"/>
    <property type="project" value="UniProtKB-SubCell"/>
</dbReference>
<gene>
    <name evidence="9" type="ORF">PR017_21835</name>
</gene>
<dbReference type="GO" id="GO:0016887">
    <property type="term" value="F:ATP hydrolysis activity"/>
    <property type="evidence" value="ECO:0007669"/>
    <property type="project" value="InterPro"/>
</dbReference>
<dbReference type="PROSITE" id="PS00211">
    <property type="entry name" value="ABC_TRANSPORTER_1"/>
    <property type="match status" value="1"/>
</dbReference>
<evidence type="ECO:0000259" key="8">
    <source>
        <dbReference type="PROSITE" id="PS50893"/>
    </source>
</evidence>
<dbReference type="PANTHER" id="PTHR43297:SF2">
    <property type="entry name" value="DIPEPTIDE TRANSPORT ATP-BINDING PROTEIN DPPD"/>
    <property type="match status" value="1"/>
</dbReference>
<evidence type="ECO:0000256" key="5">
    <source>
        <dbReference type="ARBA" id="ARBA00022741"/>
    </source>
</evidence>
<dbReference type="InterPro" id="IPR003593">
    <property type="entry name" value="AAA+_ATPase"/>
</dbReference>
<evidence type="ECO:0000256" key="4">
    <source>
        <dbReference type="ARBA" id="ARBA00022475"/>
    </source>
</evidence>
<dbReference type="SUPFAM" id="SSF52540">
    <property type="entry name" value="P-loop containing nucleoside triphosphate hydrolases"/>
    <property type="match status" value="1"/>
</dbReference>
<dbReference type="InterPro" id="IPR027417">
    <property type="entry name" value="P-loop_NTPase"/>
</dbReference>
<evidence type="ECO:0000256" key="1">
    <source>
        <dbReference type="ARBA" id="ARBA00004417"/>
    </source>
</evidence>
<name>A0AAF1KUF9_9HYPH</name>
<keyword evidence="10" id="KW-1185">Reference proteome</keyword>
<dbReference type="Pfam" id="PF00005">
    <property type="entry name" value="ABC_tran"/>
    <property type="match status" value="1"/>
</dbReference>
<dbReference type="InterPro" id="IPR003439">
    <property type="entry name" value="ABC_transporter-like_ATP-bd"/>
</dbReference>
<keyword evidence="5" id="KW-0547">Nucleotide-binding</keyword>
<geneLocation type="plasmid" evidence="9 10">
    <name>pTi1078</name>
</geneLocation>
<dbReference type="Gene3D" id="3.40.50.300">
    <property type="entry name" value="P-loop containing nucleotide triphosphate hydrolases"/>
    <property type="match status" value="1"/>
</dbReference>
<dbReference type="Proteomes" id="UP000249499">
    <property type="component" value="Plasmid pTi1078"/>
</dbReference>
<accession>A0AAF1KUF9</accession>
<evidence type="ECO:0000256" key="6">
    <source>
        <dbReference type="ARBA" id="ARBA00022840"/>
    </source>
</evidence>
<feature type="domain" description="ABC transporter" evidence="8">
    <location>
        <begin position="8"/>
        <end position="255"/>
    </location>
</feature>